<evidence type="ECO:0000313" key="3">
    <source>
        <dbReference type="Proteomes" id="UP000017840"/>
    </source>
</evidence>
<accession>V4HQ91</accession>
<keyword evidence="3" id="KW-1185">Reference proteome</keyword>
<keyword evidence="1" id="KW-0472">Membrane</keyword>
<feature type="transmembrane region" description="Helical" evidence="1">
    <location>
        <begin position="68"/>
        <end position="91"/>
    </location>
</feature>
<dbReference type="Pfam" id="PF17647">
    <property type="entry name" value="DUF5518"/>
    <property type="match status" value="1"/>
</dbReference>
<dbReference type="eggNOG" id="arCOG08994">
    <property type="taxonomic scope" value="Archaea"/>
</dbReference>
<protein>
    <recommendedName>
        <fullName evidence="4">DUF5518 domain-containing protein</fullName>
    </recommendedName>
</protein>
<gene>
    <name evidence="2" type="ORF">K933_00937</name>
</gene>
<dbReference type="EMBL" id="ASGZ01000002">
    <property type="protein sequence ID" value="ESP90084.1"/>
    <property type="molecule type" value="Genomic_DNA"/>
</dbReference>
<organism evidence="2 3">
    <name type="scientific">Candidatus Halobonum tyrrellensis G22</name>
    <dbReference type="NCBI Taxonomy" id="1324957"/>
    <lineage>
        <taxon>Archaea</taxon>
        <taxon>Methanobacteriati</taxon>
        <taxon>Methanobacteriota</taxon>
        <taxon>Stenosarchaea group</taxon>
        <taxon>Halobacteria</taxon>
        <taxon>Halobacteriales</taxon>
        <taxon>Haloferacaceae</taxon>
        <taxon>Candidatus Halobonum</taxon>
    </lineage>
</organism>
<dbReference type="RefSeq" id="WP_023392788.1">
    <property type="nucleotide sequence ID" value="NZ_ASGZ01000002.1"/>
</dbReference>
<reference evidence="2 3" key="1">
    <citation type="journal article" date="2013" name="Genome Announc.">
        <title>Draft Genome Sequence of 'Candidatus Halobonum tyrrellensis' Strain G22, Isolated from the Hypersaline Waters of Lake Tyrrell, Australia.</title>
        <authorList>
            <person name="Ugalde J.A."/>
            <person name="Narasingarao P."/>
            <person name="Kuo S."/>
            <person name="Podell S."/>
            <person name="Allen E.E."/>
        </authorList>
    </citation>
    <scope>NUCLEOTIDE SEQUENCE [LARGE SCALE GENOMIC DNA]</scope>
    <source>
        <strain evidence="2 3">G22</strain>
    </source>
</reference>
<dbReference type="InterPro" id="IPR040493">
    <property type="entry name" value="DUF5518"/>
</dbReference>
<proteinExistence type="predicted"/>
<keyword evidence="1" id="KW-1133">Transmembrane helix</keyword>
<keyword evidence="1" id="KW-0812">Transmembrane</keyword>
<name>V4HQ91_9EURY</name>
<evidence type="ECO:0000256" key="1">
    <source>
        <dbReference type="SAM" id="Phobius"/>
    </source>
</evidence>
<comment type="caution">
    <text evidence="2">The sequence shown here is derived from an EMBL/GenBank/DDBJ whole genome shotgun (WGS) entry which is preliminary data.</text>
</comment>
<evidence type="ECO:0008006" key="4">
    <source>
        <dbReference type="Google" id="ProtNLM"/>
    </source>
</evidence>
<evidence type="ECO:0000313" key="2">
    <source>
        <dbReference type="EMBL" id="ESP90084.1"/>
    </source>
</evidence>
<dbReference type="Proteomes" id="UP000017840">
    <property type="component" value="Unassembled WGS sequence"/>
</dbReference>
<dbReference type="AlphaFoldDB" id="V4HQ91"/>
<sequence>MSRIGPSLDRLGDRWRYALVGGLASVPFTAASYWQTGSELSVSPVFFGGLLAGYLAQRATGDRSGVGARAGLVGALPALWMLTDVLLATSALAGPAWFVAAGTAFTVLMGGVFALLCLALTALVGAVGGRVGGWLAGVVGPRRPPAAGS</sequence>
<feature type="transmembrane region" description="Helical" evidence="1">
    <location>
        <begin position="97"/>
        <end position="124"/>
    </location>
</feature>